<dbReference type="GO" id="GO:0006995">
    <property type="term" value="P:cellular response to nitrogen starvation"/>
    <property type="evidence" value="ECO:0007669"/>
    <property type="project" value="TreeGrafter"/>
</dbReference>
<dbReference type="Proteomes" id="UP001378592">
    <property type="component" value="Unassembled WGS sequence"/>
</dbReference>
<dbReference type="Gene3D" id="3.40.50.720">
    <property type="entry name" value="NAD(P)-binding Rossmann-like Domain"/>
    <property type="match status" value="1"/>
</dbReference>
<evidence type="ECO:0000259" key="8">
    <source>
        <dbReference type="Pfam" id="PF00899"/>
    </source>
</evidence>
<dbReference type="InterPro" id="IPR042522">
    <property type="entry name" value="Atg7_N_1"/>
</dbReference>
<evidence type="ECO:0000256" key="5">
    <source>
        <dbReference type="ARBA" id="ARBA00023006"/>
    </source>
</evidence>
<dbReference type="AlphaFoldDB" id="A0AAN9VDL8"/>
<keyword evidence="5 7" id="KW-0072">Autophagy</keyword>
<organism evidence="10 11">
    <name type="scientific">Gryllus longicercus</name>
    <dbReference type="NCBI Taxonomy" id="2509291"/>
    <lineage>
        <taxon>Eukaryota</taxon>
        <taxon>Metazoa</taxon>
        <taxon>Ecdysozoa</taxon>
        <taxon>Arthropoda</taxon>
        <taxon>Hexapoda</taxon>
        <taxon>Insecta</taxon>
        <taxon>Pterygota</taxon>
        <taxon>Neoptera</taxon>
        <taxon>Polyneoptera</taxon>
        <taxon>Orthoptera</taxon>
        <taxon>Ensifera</taxon>
        <taxon>Gryllidea</taxon>
        <taxon>Grylloidea</taxon>
        <taxon>Gryllidae</taxon>
        <taxon>Gryllinae</taxon>
        <taxon>Gryllus</taxon>
    </lineage>
</organism>
<dbReference type="GO" id="GO:0019778">
    <property type="term" value="F:Atg12 activating enzyme activity"/>
    <property type="evidence" value="ECO:0007669"/>
    <property type="project" value="TreeGrafter"/>
</dbReference>
<dbReference type="GO" id="GO:0000422">
    <property type="term" value="P:autophagy of mitochondrion"/>
    <property type="evidence" value="ECO:0007669"/>
    <property type="project" value="TreeGrafter"/>
</dbReference>
<dbReference type="GO" id="GO:0000407">
    <property type="term" value="C:phagophore assembly site"/>
    <property type="evidence" value="ECO:0007669"/>
    <property type="project" value="UniProtKB-SubCell"/>
</dbReference>
<dbReference type="NCBIfam" id="TIGR01381">
    <property type="entry name" value="E1_like_apg7"/>
    <property type="match status" value="1"/>
</dbReference>
<reference evidence="10 11" key="1">
    <citation type="submission" date="2024-03" db="EMBL/GenBank/DDBJ databases">
        <title>The genome assembly and annotation of the cricket Gryllus longicercus Weissman &amp; Gray.</title>
        <authorList>
            <person name="Szrajer S."/>
            <person name="Gray D."/>
            <person name="Ylla G."/>
        </authorList>
    </citation>
    <scope>NUCLEOTIDE SEQUENCE [LARGE SCALE GENOMIC DNA]</scope>
    <source>
        <strain evidence="10">DAG 2021-001</strain>
        <tissue evidence="10">Whole body minus gut</tissue>
    </source>
</reference>
<evidence type="ECO:0000256" key="3">
    <source>
        <dbReference type="ARBA" id="ARBA00022448"/>
    </source>
</evidence>
<dbReference type="EMBL" id="JAZDUA010000337">
    <property type="protein sequence ID" value="KAK7794340.1"/>
    <property type="molecule type" value="Genomic_DNA"/>
</dbReference>
<dbReference type="InterPro" id="IPR042523">
    <property type="entry name" value="Atg7_N_2"/>
</dbReference>
<dbReference type="InterPro" id="IPR000594">
    <property type="entry name" value="ThiF_NAD_FAD-bd"/>
</dbReference>
<dbReference type="FunFam" id="3.40.50.720:FF:000243">
    <property type="entry name" value="Ubiquitin-like modifier-activating enzyme ATG7"/>
    <property type="match status" value="1"/>
</dbReference>
<gene>
    <name evidence="10" type="ORF">R5R35_011274</name>
</gene>
<comment type="caution">
    <text evidence="10">The sequence shown here is derived from an EMBL/GenBank/DDBJ whole genome shotgun (WGS) entry which is preliminary data.</text>
</comment>
<dbReference type="Gene3D" id="3.40.140.70">
    <property type="entry name" value="Ubiquitin-like modifier-activating enzyme ATG7 N-terminal domain"/>
    <property type="match status" value="1"/>
</dbReference>
<feature type="active site" description="Glycyl thioester intermediate" evidence="6">
    <location>
        <position position="584"/>
    </location>
</feature>
<dbReference type="GO" id="GO:0015031">
    <property type="term" value="P:protein transport"/>
    <property type="evidence" value="ECO:0007669"/>
    <property type="project" value="UniProtKB-UniRule"/>
</dbReference>
<accession>A0AAN9VDL8</accession>
<dbReference type="Pfam" id="PF00899">
    <property type="entry name" value="ThiF"/>
    <property type="match status" value="1"/>
</dbReference>
<evidence type="ECO:0000259" key="9">
    <source>
        <dbReference type="Pfam" id="PF16420"/>
    </source>
</evidence>
<dbReference type="GO" id="GO:0019779">
    <property type="term" value="F:Atg8 activating enzyme activity"/>
    <property type="evidence" value="ECO:0007669"/>
    <property type="project" value="TreeGrafter"/>
</dbReference>
<dbReference type="InterPro" id="IPR006285">
    <property type="entry name" value="Atg7"/>
</dbReference>
<dbReference type="InterPro" id="IPR035985">
    <property type="entry name" value="Ubiquitin-activating_enz"/>
</dbReference>
<evidence type="ECO:0000256" key="4">
    <source>
        <dbReference type="ARBA" id="ARBA00022927"/>
    </source>
</evidence>
<feature type="domain" description="THIF-type NAD/FAD binding fold" evidence="8">
    <location>
        <begin position="367"/>
        <end position="616"/>
    </location>
</feature>
<comment type="subcellular location">
    <subcellularLocation>
        <location evidence="7">Cytoplasm</location>
    </subcellularLocation>
    <subcellularLocation>
        <location evidence="7">Preautophagosomal structure</location>
    </subcellularLocation>
</comment>
<keyword evidence="4 7" id="KW-0653">Protein transport</keyword>
<keyword evidence="7" id="KW-0833">Ubl conjugation pathway</keyword>
<evidence type="ECO:0000313" key="10">
    <source>
        <dbReference type="EMBL" id="KAK7794340.1"/>
    </source>
</evidence>
<dbReference type="Gene3D" id="3.40.140.100">
    <property type="entry name" value="Ubiquitin-like modifier-activating enzyme ATG7 C-terminal domain"/>
    <property type="match status" value="1"/>
</dbReference>
<feature type="domain" description="Ubiquitin-like modifier-activating enzyme Atg7 N-terminal" evidence="9">
    <location>
        <begin position="33"/>
        <end position="350"/>
    </location>
</feature>
<dbReference type="GO" id="GO:0034727">
    <property type="term" value="P:piecemeal microautophagy of the nucleus"/>
    <property type="evidence" value="ECO:0007669"/>
    <property type="project" value="TreeGrafter"/>
</dbReference>
<sequence>MFQYVLWHDIISYPFPFTRRDKLSRMATYPSILKYSPFSSLVEPSFWHKLAQLKLDVDRLDETERKIWGMYHMTPVPNRVSRFILDCTAFNSDFNQPLNTMGAYGALLNKNTIESFKSTDKMALLKEHGMKMVESIKSGEALMNPALLTRFLLLTFSDLKKYRFYHWFAFPAFSVPNANINIVSPPKKLTDVFTKHQLQALYEKYFTIPEWTQKVAFICEVNELTTKCYSLTEVKTLFSKSNNAKVNEIYLVISDPSTLPQNPGWTPRNILHMLAYHCPDICQQHIRVICLRLSCQTQDASSDQSLLFEVVLPYVNLNDDEFVESLQWVGWERHPNGKMVPRTTDLSEEMDPSRLAESSVDLNLKLMKWRLAPKLDLDIIKNTSCLLLGSGTLGCAVARTLLGWGVRTITLVDNGRVSYSNPVRQSLFIHTDCINGGRPKAEAAADALRAIFPGVKARGVQLTIPMPGHVVGESMYAEAARRVEILEKLVEDHDVVFLLMDSRESRWLPTLLAAIHKKITICSALGFDTYLIMRHGVLPKMDSDVDNDSAGTTSEKSSNLGCYFCNDVTAPGNSQVDRTLDQQCTVTRPGLSFVAAGLAVELMVSLLQHPLKAQAPPACESDAESGPLSIVPHSIRGFLSQFTQILPASPRFGNCIACSEQVLNEYSEHGFKFLLKVFNDPKYLEDVAGLTELHEQTEEAEILMWSDDSEIE</sequence>
<dbReference type="PANTHER" id="PTHR10953">
    <property type="entry name" value="UBIQUITIN-ACTIVATING ENZYME E1"/>
    <property type="match status" value="1"/>
</dbReference>
<protein>
    <recommendedName>
        <fullName evidence="2 7">Ubiquitin-like modifier-activating enzyme ATG7</fullName>
    </recommendedName>
    <alternativeName>
        <fullName evidence="7">Autophagy-related protein 7</fullName>
    </alternativeName>
</protein>
<evidence type="ECO:0000256" key="1">
    <source>
        <dbReference type="ARBA" id="ARBA00010931"/>
    </source>
</evidence>
<keyword evidence="11" id="KW-1185">Reference proteome</keyword>
<dbReference type="Pfam" id="PF16420">
    <property type="entry name" value="ATG7_N"/>
    <property type="match status" value="1"/>
</dbReference>
<comment type="subunit">
    <text evidence="7">Homodimer.</text>
</comment>
<dbReference type="GO" id="GO:0032446">
    <property type="term" value="P:protein modification by small protein conjugation"/>
    <property type="evidence" value="ECO:0007669"/>
    <property type="project" value="TreeGrafter"/>
</dbReference>
<evidence type="ECO:0000313" key="11">
    <source>
        <dbReference type="Proteomes" id="UP001378592"/>
    </source>
</evidence>
<proteinExistence type="inferred from homology"/>
<comment type="similarity">
    <text evidence="1 7">Belongs to the ATG7 family.</text>
</comment>
<dbReference type="InterPro" id="IPR032197">
    <property type="entry name" value="Atg7_N"/>
</dbReference>
<evidence type="ECO:0000256" key="2">
    <source>
        <dbReference type="ARBA" id="ARBA00017647"/>
    </source>
</evidence>
<evidence type="ECO:0000256" key="7">
    <source>
        <dbReference type="RuleBase" id="RU366022"/>
    </source>
</evidence>
<evidence type="ECO:0000256" key="6">
    <source>
        <dbReference type="PIRSR" id="PIRSR606285-1"/>
    </source>
</evidence>
<name>A0AAN9VDL8_9ORTH</name>
<keyword evidence="3 7" id="KW-0813">Transport</keyword>
<dbReference type="PANTHER" id="PTHR10953:SF3">
    <property type="entry name" value="UBIQUITIN-LIKE MODIFIER-ACTIVATING ENZYME ATG7"/>
    <property type="match status" value="1"/>
</dbReference>
<comment type="function">
    <text evidence="7">E1-like activating enzyme involved in the 2 ubiquitin-like systems required for autophagy.</text>
</comment>
<dbReference type="GO" id="GO:0000045">
    <property type="term" value="P:autophagosome assembly"/>
    <property type="evidence" value="ECO:0007669"/>
    <property type="project" value="TreeGrafter"/>
</dbReference>
<dbReference type="InterPro" id="IPR045886">
    <property type="entry name" value="ThiF/MoeB/HesA"/>
</dbReference>
<dbReference type="FunFam" id="3.40.140.70:FF:000001">
    <property type="entry name" value="Ubiquitin-like modifier-activating enzyme atg7"/>
    <property type="match status" value="1"/>
</dbReference>
<dbReference type="CDD" id="cd01486">
    <property type="entry name" value="Apg7"/>
    <property type="match status" value="1"/>
</dbReference>
<keyword evidence="7" id="KW-0963">Cytoplasm</keyword>
<dbReference type="SUPFAM" id="SSF69572">
    <property type="entry name" value="Activating enzymes of the ubiquitin-like proteins"/>
    <property type="match status" value="1"/>
</dbReference>